<dbReference type="InterPro" id="IPR041562">
    <property type="entry name" value="MCM_lid"/>
</dbReference>
<protein>
    <recommendedName>
        <fullName evidence="11">DNA replication licensing factor MCM7</fullName>
        <ecNumber evidence="11">3.6.4.12</ecNumber>
    </recommendedName>
</protein>
<dbReference type="EMBL" id="JANBPU010000471">
    <property type="protein sequence ID" value="KAJ1911239.1"/>
    <property type="molecule type" value="Genomic_DNA"/>
</dbReference>
<dbReference type="Gene3D" id="2.40.50.140">
    <property type="entry name" value="Nucleic acid-binding proteins"/>
    <property type="match status" value="1"/>
</dbReference>
<gene>
    <name evidence="14" type="primary">mcm7</name>
    <name evidence="11" type="synonym">MCM7</name>
    <name evidence="14" type="ORF">H4219_005998</name>
</gene>
<dbReference type="AlphaFoldDB" id="A0A9W7ZKE0"/>
<evidence type="ECO:0000259" key="13">
    <source>
        <dbReference type="PROSITE" id="PS50051"/>
    </source>
</evidence>
<comment type="subcellular location">
    <subcellularLocation>
        <location evidence="1 11">Nucleus</location>
    </subcellularLocation>
</comment>
<sequence length="873" mass="97124">MSTARAAIHQRIELLWWQTISPAKLTRYYSVTVNTEQIEGFIQKFEQKGGSKEILDDGQTIAMRGATSKYLNILQKVADRTADTITIDLDDLAIYEQRQLGETDVNALTFGNSLVRRIENNAKRYIELFSRAVDRLMPESQRDDSMYVENDDVMDVIIEQRRLRDRADREREEREGGMEGVETEGVSMEQGAAGASKTQAPNGSSATDEFPAILTRRYSLYFKPMNAQKAQSVRMVGADQIGHLVTIRGIVTRVTEVRPCMAVAAYLCDTCGCEIFQEIKARQFTPLSQCESNQCKVNRSRGKLHRQTRGSKFLRFQEVKIQEMTDQVPMGDIPRTLTIHCYESTTRQVNPGDVVHMSGIFLPAPYTGFRAMRAGLLADTYMEVQHVNPLKRQYEKLATQITPEVEAQLSELSQSEDVYTRMANAIAPEIYGHEDVKKALLLLLIGAPHQKTADGMSIRGDINICLMGDPGVAKSQLLRYICKVAPRGVYTTGRGSSGVGLTASVMRDPVTGEMVLEGGALVLADRGICCIDEFDKMDESDRTAIHEVMEQQTISVAKAGITTTLNARTSILAAANPARSRYNPRLTPEENINLPAALLSRFDVLFLILDRPSHDDDLRLARHVAFVHMHGRHPTQNDQIDTSGDSGQQSSQSDSGDIGQDLLRRFVARARQHDPMVPRDVADYIVGAYVEMRQAYKATMEREQARKQRRTTDATDAASQASTVGNITPRTLLGIIRLAQAHARVCGSDQVRREDIDEALRLIEAAQVTLDTAMSEHAASSRRRLGGGHPRGANADPTSAIFEILVRTARQNSGGGQVEPMQDIKYAQVLERVRNAGYNESQLSQCLRQYEEINILQVNLTRTKITFVAAPGV</sequence>
<comment type="function">
    <text evidence="11">Acts as component of the MCM2-7 complex (MCM complex) which is the replicative helicase essential for 'once per cell cycle' DNA replication initiation and elongation in eukaryotic cells. The active ATPase sites in the MCM2-7 ring are formed through the interaction surfaces of two neighboring subunits such that a critical structure of a conserved arginine finger motif is provided in trans relative to the ATP-binding site of the Walker A box of the adjacent subunit. The six ATPase active sites, however, are likely to contribute differentially to the complex helicase activity.</text>
</comment>
<feature type="region of interest" description="Disordered" evidence="12">
    <location>
        <begin position="701"/>
        <end position="722"/>
    </location>
</feature>
<dbReference type="InterPro" id="IPR027925">
    <property type="entry name" value="MCM_N"/>
</dbReference>
<evidence type="ECO:0000256" key="3">
    <source>
        <dbReference type="ARBA" id="ARBA00022741"/>
    </source>
</evidence>
<dbReference type="InterPro" id="IPR031327">
    <property type="entry name" value="MCM"/>
</dbReference>
<dbReference type="Pfam" id="PF14551">
    <property type="entry name" value="MCM_N"/>
    <property type="match status" value="1"/>
</dbReference>
<comment type="catalytic activity">
    <reaction evidence="11">
        <text>ATP + H2O = ADP + phosphate + H(+)</text>
        <dbReference type="Rhea" id="RHEA:13065"/>
        <dbReference type="ChEBI" id="CHEBI:15377"/>
        <dbReference type="ChEBI" id="CHEBI:15378"/>
        <dbReference type="ChEBI" id="CHEBI:30616"/>
        <dbReference type="ChEBI" id="CHEBI:43474"/>
        <dbReference type="ChEBI" id="CHEBI:456216"/>
        <dbReference type="EC" id="3.6.4.12"/>
    </reaction>
</comment>
<dbReference type="PANTHER" id="PTHR11630:SF26">
    <property type="entry name" value="DNA REPLICATION LICENSING FACTOR MCM7"/>
    <property type="match status" value="1"/>
</dbReference>
<evidence type="ECO:0000256" key="5">
    <source>
        <dbReference type="ARBA" id="ARBA00022806"/>
    </source>
</evidence>
<keyword evidence="9 11" id="KW-0131">Cell cycle</keyword>
<proteinExistence type="inferred from homology"/>
<comment type="similarity">
    <text evidence="10">Belongs to the MCM family.</text>
</comment>
<keyword evidence="15" id="KW-1185">Reference proteome</keyword>
<dbReference type="GO" id="GO:0006271">
    <property type="term" value="P:DNA strand elongation involved in DNA replication"/>
    <property type="evidence" value="ECO:0007669"/>
    <property type="project" value="TreeGrafter"/>
</dbReference>
<dbReference type="PRINTS" id="PR01657">
    <property type="entry name" value="MCMFAMILY"/>
</dbReference>
<feature type="region of interest" description="Disordered" evidence="12">
    <location>
        <begin position="165"/>
        <end position="207"/>
    </location>
</feature>
<dbReference type="OrthoDB" id="3207464at2759"/>
<evidence type="ECO:0000256" key="6">
    <source>
        <dbReference type="ARBA" id="ARBA00022840"/>
    </source>
</evidence>
<dbReference type="InterPro" id="IPR001208">
    <property type="entry name" value="MCM_dom"/>
</dbReference>
<dbReference type="PRINTS" id="PR01663">
    <property type="entry name" value="MCMPROTEIN7"/>
</dbReference>
<dbReference type="InterPro" id="IPR027417">
    <property type="entry name" value="P-loop_NTPase"/>
</dbReference>
<reference evidence="14" key="1">
    <citation type="submission" date="2022-07" db="EMBL/GenBank/DDBJ databases">
        <title>Phylogenomic reconstructions and comparative analyses of Kickxellomycotina fungi.</title>
        <authorList>
            <person name="Reynolds N.K."/>
            <person name="Stajich J.E."/>
            <person name="Barry K."/>
            <person name="Grigoriev I.V."/>
            <person name="Crous P."/>
            <person name="Smith M.E."/>
        </authorList>
    </citation>
    <scope>NUCLEOTIDE SEQUENCE</scope>
    <source>
        <strain evidence="14">NBRC 100468</strain>
    </source>
</reference>
<dbReference type="Pfam" id="PF00493">
    <property type="entry name" value="MCM"/>
    <property type="match status" value="1"/>
</dbReference>
<evidence type="ECO:0000256" key="4">
    <source>
        <dbReference type="ARBA" id="ARBA00022801"/>
    </source>
</evidence>
<dbReference type="CDD" id="cd17758">
    <property type="entry name" value="MCM7"/>
    <property type="match status" value="1"/>
</dbReference>
<feature type="domain" description="MCM C-terminal AAA(+) ATPase" evidence="13">
    <location>
        <begin position="418"/>
        <end position="624"/>
    </location>
</feature>
<dbReference type="GO" id="GO:0005656">
    <property type="term" value="C:nuclear pre-replicative complex"/>
    <property type="evidence" value="ECO:0007669"/>
    <property type="project" value="UniProtKB-ARBA"/>
</dbReference>
<dbReference type="FunFam" id="3.40.50.300:FF:000826">
    <property type="entry name" value="Replicative DNA helicase Mcm"/>
    <property type="match status" value="1"/>
</dbReference>
<evidence type="ECO:0000313" key="14">
    <source>
        <dbReference type="EMBL" id="KAJ1911239.1"/>
    </source>
</evidence>
<evidence type="ECO:0000256" key="11">
    <source>
        <dbReference type="RuleBase" id="RU365012"/>
    </source>
</evidence>
<keyword evidence="5 11" id="KW-0347">Helicase</keyword>
<feature type="compositionally biased region" description="Polar residues" evidence="12">
    <location>
        <begin position="196"/>
        <end position="207"/>
    </location>
</feature>
<dbReference type="Pfam" id="PF17855">
    <property type="entry name" value="MCM_lid"/>
    <property type="match status" value="1"/>
</dbReference>
<dbReference type="PANTHER" id="PTHR11630">
    <property type="entry name" value="DNA REPLICATION LICENSING FACTOR MCM FAMILY MEMBER"/>
    <property type="match status" value="1"/>
</dbReference>
<name>A0A9W7ZKE0_9FUNG</name>
<organism evidence="14 15">
    <name type="scientific">Mycoemilia scoparia</name>
    <dbReference type="NCBI Taxonomy" id="417184"/>
    <lineage>
        <taxon>Eukaryota</taxon>
        <taxon>Fungi</taxon>
        <taxon>Fungi incertae sedis</taxon>
        <taxon>Zoopagomycota</taxon>
        <taxon>Kickxellomycotina</taxon>
        <taxon>Kickxellomycetes</taxon>
        <taxon>Kickxellales</taxon>
        <taxon>Kickxellaceae</taxon>
        <taxon>Mycoemilia</taxon>
    </lineage>
</organism>
<dbReference type="GO" id="GO:0042555">
    <property type="term" value="C:MCM complex"/>
    <property type="evidence" value="ECO:0007669"/>
    <property type="project" value="InterPro"/>
</dbReference>
<dbReference type="InterPro" id="IPR008050">
    <property type="entry name" value="MCM7"/>
</dbReference>
<keyword evidence="2 11" id="KW-0235">DNA replication</keyword>
<dbReference type="InterPro" id="IPR018525">
    <property type="entry name" value="MCM_CS"/>
</dbReference>
<feature type="compositionally biased region" description="Basic and acidic residues" evidence="12">
    <location>
        <begin position="165"/>
        <end position="177"/>
    </location>
</feature>
<dbReference type="SMART" id="SM00350">
    <property type="entry name" value="MCM"/>
    <property type="match status" value="1"/>
</dbReference>
<keyword evidence="8 11" id="KW-0539">Nucleus</keyword>
<dbReference type="SMART" id="SM00382">
    <property type="entry name" value="AAA"/>
    <property type="match status" value="1"/>
</dbReference>
<evidence type="ECO:0000256" key="1">
    <source>
        <dbReference type="ARBA" id="ARBA00004123"/>
    </source>
</evidence>
<dbReference type="GO" id="GO:0031261">
    <property type="term" value="C:DNA replication preinitiation complex"/>
    <property type="evidence" value="ECO:0007669"/>
    <property type="project" value="UniProtKB-ARBA"/>
</dbReference>
<dbReference type="GO" id="GO:0043596">
    <property type="term" value="C:nuclear replication fork"/>
    <property type="evidence" value="ECO:0007669"/>
    <property type="project" value="UniProtKB-ARBA"/>
</dbReference>
<dbReference type="InterPro" id="IPR012340">
    <property type="entry name" value="NA-bd_OB-fold"/>
</dbReference>
<keyword evidence="7 10" id="KW-0238">DNA-binding</keyword>
<evidence type="ECO:0000256" key="8">
    <source>
        <dbReference type="ARBA" id="ARBA00023242"/>
    </source>
</evidence>
<dbReference type="InterPro" id="IPR033762">
    <property type="entry name" value="MCM_OB"/>
</dbReference>
<dbReference type="GO" id="GO:0005524">
    <property type="term" value="F:ATP binding"/>
    <property type="evidence" value="ECO:0007669"/>
    <property type="project" value="UniProtKB-KW"/>
</dbReference>
<dbReference type="Gene3D" id="2.20.28.10">
    <property type="match status" value="1"/>
</dbReference>
<dbReference type="GO" id="GO:0003697">
    <property type="term" value="F:single-stranded DNA binding"/>
    <property type="evidence" value="ECO:0007669"/>
    <property type="project" value="TreeGrafter"/>
</dbReference>
<dbReference type="InterPro" id="IPR003593">
    <property type="entry name" value="AAA+_ATPase"/>
</dbReference>
<dbReference type="GO" id="GO:0006279">
    <property type="term" value="P:premeiotic DNA replication"/>
    <property type="evidence" value="ECO:0007669"/>
    <property type="project" value="UniProtKB-ARBA"/>
</dbReference>
<feature type="region of interest" description="Disordered" evidence="12">
    <location>
        <begin position="774"/>
        <end position="794"/>
    </location>
</feature>
<feature type="compositionally biased region" description="Low complexity" evidence="12">
    <location>
        <begin position="638"/>
        <end position="658"/>
    </location>
</feature>
<evidence type="ECO:0000313" key="15">
    <source>
        <dbReference type="Proteomes" id="UP001150538"/>
    </source>
</evidence>
<dbReference type="PROSITE" id="PS00847">
    <property type="entry name" value="MCM_1"/>
    <property type="match status" value="1"/>
</dbReference>
<dbReference type="GO" id="GO:0017116">
    <property type="term" value="F:single-stranded DNA helicase activity"/>
    <property type="evidence" value="ECO:0007669"/>
    <property type="project" value="TreeGrafter"/>
</dbReference>
<dbReference type="GO" id="GO:0016787">
    <property type="term" value="F:hydrolase activity"/>
    <property type="evidence" value="ECO:0007669"/>
    <property type="project" value="UniProtKB-KW"/>
</dbReference>
<dbReference type="GO" id="GO:0006270">
    <property type="term" value="P:DNA replication initiation"/>
    <property type="evidence" value="ECO:0007669"/>
    <property type="project" value="InterPro"/>
</dbReference>
<dbReference type="Proteomes" id="UP001150538">
    <property type="component" value="Unassembled WGS sequence"/>
</dbReference>
<feature type="region of interest" description="Disordered" evidence="12">
    <location>
        <begin position="632"/>
        <end position="658"/>
    </location>
</feature>
<keyword evidence="6 10" id="KW-0067">ATP-binding</keyword>
<evidence type="ECO:0000256" key="2">
    <source>
        <dbReference type="ARBA" id="ARBA00022705"/>
    </source>
</evidence>
<comment type="caution">
    <text evidence="14">The sequence shown here is derived from an EMBL/GenBank/DDBJ whole genome shotgun (WGS) entry which is preliminary data.</text>
</comment>
<dbReference type="EC" id="3.6.4.12" evidence="11"/>
<keyword evidence="4 11" id="KW-0378">Hydrolase</keyword>
<evidence type="ECO:0000256" key="12">
    <source>
        <dbReference type="SAM" id="MobiDB-lite"/>
    </source>
</evidence>
<dbReference type="GO" id="GO:0000727">
    <property type="term" value="P:double-strand break repair via break-induced replication"/>
    <property type="evidence" value="ECO:0007669"/>
    <property type="project" value="TreeGrafter"/>
</dbReference>
<dbReference type="FunFam" id="2.20.28.10:FF:000004">
    <property type="entry name" value="DNA replication licensing factor MCM7"/>
    <property type="match status" value="1"/>
</dbReference>
<evidence type="ECO:0000256" key="7">
    <source>
        <dbReference type="ARBA" id="ARBA00023125"/>
    </source>
</evidence>
<dbReference type="PROSITE" id="PS50051">
    <property type="entry name" value="MCM_2"/>
    <property type="match status" value="1"/>
</dbReference>
<evidence type="ECO:0000256" key="9">
    <source>
        <dbReference type="ARBA" id="ARBA00023306"/>
    </source>
</evidence>
<dbReference type="Pfam" id="PF17207">
    <property type="entry name" value="MCM_OB"/>
    <property type="match status" value="1"/>
</dbReference>
<dbReference type="Gene3D" id="3.40.50.300">
    <property type="entry name" value="P-loop containing nucleotide triphosphate hydrolases"/>
    <property type="match status" value="1"/>
</dbReference>
<dbReference type="SUPFAM" id="SSF52540">
    <property type="entry name" value="P-loop containing nucleoside triphosphate hydrolases"/>
    <property type="match status" value="1"/>
</dbReference>
<dbReference type="Pfam" id="PF24901">
    <property type="entry name" value="WHD_MCM7"/>
    <property type="match status" value="1"/>
</dbReference>
<dbReference type="SUPFAM" id="SSF50249">
    <property type="entry name" value="Nucleic acid-binding proteins"/>
    <property type="match status" value="1"/>
</dbReference>
<evidence type="ECO:0000256" key="10">
    <source>
        <dbReference type="RuleBase" id="RU004070"/>
    </source>
</evidence>
<accession>A0A9W7ZKE0</accession>
<keyword evidence="3 10" id="KW-0547">Nucleotide-binding</keyword>
<feature type="compositionally biased region" description="Basic and acidic residues" evidence="12">
    <location>
        <begin position="701"/>
        <end position="713"/>
    </location>
</feature>